<keyword evidence="5 11" id="KW-0547">Nucleotide-binding</keyword>
<comment type="subunit">
    <text evidence="1 11">Monomer.</text>
</comment>
<sequence>MLNNTENKSLTKAASGMRLYNTASHTISEFKPIKPGHVGMYVCGATVQSSPHIGHIRAAIAFDVIRRWMLRLGYKVTFVRNVTDIDDKIMKKATQAGQRWWERAYIYEREFTEAYNTLGVLPPTVEPRATGHITDMVELIERLIKLGHAYVIKDDSGKPTGNVYFDVPSWQHYGELTHQKQNDLQNTSDDASQIADAKGPSVDNSAEDKYNPVDAADASEDKHDPRDFALWKAPCDFDQDDAKWSTPFGIGRPGWHIECSAMSHRYLGDDFDIHGGGLDLRFPHHENEMAQTTAAGWKSANVWMHSAWVTDKGEKMSKSLGNGLSVPSVLANNSPWVVRYALGAVQYRAMLEWSDQALVEAKSAYDRIMNFLERAGRVLGEQPSRDEVISVDADSLPEDFTRAMNDDINVAGAQAAIFVAIRKGNALLNDALLKDASHNKASLKENANNSDADCEIINNLRNSVISVRAMLDTLGLDPYSQKWSSNLSKDESCENNSSEHEALSALIKSQLEARAKARSVKDFATADAIRDSLIASGVVIEDTPNGYSWHLLDK</sequence>
<accession>A0A2K1SU93</accession>
<comment type="subcellular location">
    <subcellularLocation>
        <location evidence="11">Cytoplasm</location>
    </subcellularLocation>
</comment>
<evidence type="ECO:0000256" key="2">
    <source>
        <dbReference type="ARBA" id="ARBA00022490"/>
    </source>
</evidence>
<keyword evidence="4 11" id="KW-0479">Metal-binding</keyword>
<evidence type="ECO:0000256" key="11">
    <source>
        <dbReference type="HAMAP-Rule" id="MF_00041"/>
    </source>
</evidence>
<dbReference type="HAMAP" id="MF_00041">
    <property type="entry name" value="Cys_tRNA_synth"/>
    <property type="match status" value="1"/>
</dbReference>
<dbReference type="InterPro" id="IPR056411">
    <property type="entry name" value="CysS_C"/>
</dbReference>
<dbReference type="CDD" id="cd00672">
    <property type="entry name" value="CysRS_core"/>
    <property type="match status" value="1"/>
</dbReference>
<feature type="short sequence motif" description="'HIGH' region" evidence="11">
    <location>
        <begin position="45"/>
        <end position="55"/>
    </location>
</feature>
<comment type="cofactor">
    <cofactor evidence="11">
        <name>Zn(2+)</name>
        <dbReference type="ChEBI" id="CHEBI:29105"/>
    </cofactor>
    <text evidence="11">Binds 1 zinc ion per subunit.</text>
</comment>
<dbReference type="OrthoDB" id="9815130at2"/>
<comment type="caution">
    <text evidence="15">The sequence shown here is derived from an EMBL/GenBank/DDBJ whole genome shotgun (WGS) entry which is preliminary data.</text>
</comment>
<evidence type="ECO:0000256" key="12">
    <source>
        <dbReference type="SAM" id="MobiDB-lite"/>
    </source>
</evidence>
<dbReference type="SUPFAM" id="SSF47323">
    <property type="entry name" value="Anticodon-binding domain of a subclass of class I aminoacyl-tRNA synthetases"/>
    <property type="match status" value="1"/>
</dbReference>
<feature type="binding site" evidence="11">
    <location>
        <position position="288"/>
    </location>
    <ligand>
        <name>Zn(2+)</name>
        <dbReference type="ChEBI" id="CHEBI:29105"/>
    </ligand>
</feature>
<evidence type="ECO:0000256" key="4">
    <source>
        <dbReference type="ARBA" id="ARBA00022723"/>
    </source>
</evidence>
<feature type="compositionally biased region" description="Polar residues" evidence="12">
    <location>
        <begin position="182"/>
        <end position="191"/>
    </location>
</feature>
<dbReference type="GO" id="GO:0005524">
    <property type="term" value="F:ATP binding"/>
    <property type="evidence" value="ECO:0007669"/>
    <property type="project" value="UniProtKB-UniRule"/>
</dbReference>
<feature type="region of interest" description="Disordered" evidence="12">
    <location>
        <begin position="182"/>
        <end position="209"/>
    </location>
</feature>
<dbReference type="GO" id="GO:0005829">
    <property type="term" value="C:cytosol"/>
    <property type="evidence" value="ECO:0007669"/>
    <property type="project" value="TreeGrafter"/>
</dbReference>
<dbReference type="InterPro" id="IPR015803">
    <property type="entry name" value="Cys-tRNA-ligase"/>
</dbReference>
<dbReference type="GO" id="GO:0004817">
    <property type="term" value="F:cysteine-tRNA ligase activity"/>
    <property type="evidence" value="ECO:0007669"/>
    <property type="project" value="UniProtKB-UniRule"/>
</dbReference>
<keyword evidence="2 11" id="KW-0963">Cytoplasm</keyword>
<keyword evidence="9 11" id="KW-0030">Aminoacyl-tRNA synthetase</keyword>
<organism evidence="15 16">
    <name type="scientific">Gardnerella vaginalis</name>
    <dbReference type="NCBI Taxonomy" id="2702"/>
    <lineage>
        <taxon>Bacteria</taxon>
        <taxon>Bacillati</taxon>
        <taxon>Actinomycetota</taxon>
        <taxon>Actinomycetes</taxon>
        <taxon>Bifidobacteriales</taxon>
        <taxon>Bifidobacteriaceae</taxon>
        <taxon>Gardnerella</taxon>
    </lineage>
</organism>
<evidence type="ECO:0000313" key="16">
    <source>
        <dbReference type="Proteomes" id="UP000236146"/>
    </source>
</evidence>
<evidence type="ECO:0000256" key="8">
    <source>
        <dbReference type="ARBA" id="ARBA00022917"/>
    </source>
</evidence>
<evidence type="ECO:0000259" key="14">
    <source>
        <dbReference type="Pfam" id="PF23493"/>
    </source>
</evidence>
<evidence type="ECO:0000256" key="5">
    <source>
        <dbReference type="ARBA" id="ARBA00022741"/>
    </source>
</evidence>
<gene>
    <name evidence="11" type="primary">cysS</name>
    <name evidence="15" type="ORF">BFS05_04835</name>
</gene>
<dbReference type="InterPro" id="IPR024909">
    <property type="entry name" value="Cys-tRNA/MSH_ligase"/>
</dbReference>
<feature type="binding site" evidence="11">
    <location>
        <position position="259"/>
    </location>
    <ligand>
        <name>Zn(2+)</name>
        <dbReference type="ChEBI" id="CHEBI:29105"/>
    </ligand>
</feature>
<keyword evidence="3 11" id="KW-0436">Ligase</keyword>
<dbReference type="Proteomes" id="UP000236146">
    <property type="component" value="Unassembled WGS sequence"/>
</dbReference>
<evidence type="ECO:0000256" key="10">
    <source>
        <dbReference type="ARBA" id="ARBA00047398"/>
    </source>
</evidence>
<comment type="similarity">
    <text evidence="11">Belongs to the class-I aminoacyl-tRNA synthetase family.</text>
</comment>
<dbReference type="PANTHER" id="PTHR10890:SF30">
    <property type="entry name" value="CYSTEINE--TRNA LIGASE"/>
    <property type="match status" value="1"/>
</dbReference>
<dbReference type="PRINTS" id="PR00983">
    <property type="entry name" value="TRNASYNTHCYS"/>
</dbReference>
<evidence type="ECO:0000256" key="1">
    <source>
        <dbReference type="ARBA" id="ARBA00011245"/>
    </source>
</evidence>
<keyword evidence="7 11" id="KW-0067">ATP-binding</keyword>
<dbReference type="SUPFAM" id="SSF52374">
    <property type="entry name" value="Nucleotidylyl transferase"/>
    <property type="match status" value="1"/>
</dbReference>
<dbReference type="InterPro" id="IPR032678">
    <property type="entry name" value="tRNA-synt_1_cat_dom"/>
</dbReference>
<evidence type="ECO:0000256" key="9">
    <source>
        <dbReference type="ARBA" id="ARBA00023146"/>
    </source>
</evidence>
<feature type="short sequence motif" description="'KMSKS' region" evidence="11">
    <location>
        <begin position="315"/>
        <end position="319"/>
    </location>
</feature>
<feature type="domain" description="Cysteinyl-tRNA ligase anticodon binding" evidence="14">
    <location>
        <begin position="502"/>
        <end position="547"/>
    </location>
</feature>
<evidence type="ECO:0000256" key="7">
    <source>
        <dbReference type="ARBA" id="ARBA00022840"/>
    </source>
</evidence>
<comment type="catalytic activity">
    <reaction evidence="10 11">
        <text>tRNA(Cys) + L-cysteine + ATP = L-cysteinyl-tRNA(Cys) + AMP + diphosphate</text>
        <dbReference type="Rhea" id="RHEA:17773"/>
        <dbReference type="Rhea" id="RHEA-COMP:9661"/>
        <dbReference type="Rhea" id="RHEA-COMP:9679"/>
        <dbReference type="ChEBI" id="CHEBI:30616"/>
        <dbReference type="ChEBI" id="CHEBI:33019"/>
        <dbReference type="ChEBI" id="CHEBI:35235"/>
        <dbReference type="ChEBI" id="CHEBI:78442"/>
        <dbReference type="ChEBI" id="CHEBI:78517"/>
        <dbReference type="ChEBI" id="CHEBI:456215"/>
        <dbReference type="EC" id="6.1.1.16"/>
    </reaction>
</comment>
<dbReference type="Pfam" id="PF23493">
    <property type="entry name" value="CysS_C"/>
    <property type="match status" value="1"/>
</dbReference>
<evidence type="ECO:0000256" key="6">
    <source>
        <dbReference type="ARBA" id="ARBA00022833"/>
    </source>
</evidence>
<keyword evidence="8 11" id="KW-0648">Protein biosynthesis</keyword>
<dbReference type="NCBIfam" id="TIGR00435">
    <property type="entry name" value="cysS"/>
    <property type="match status" value="1"/>
</dbReference>
<dbReference type="Gene3D" id="3.40.50.620">
    <property type="entry name" value="HUPs"/>
    <property type="match status" value="1"/>
</dbReference>
<dbReference type="EMBL" id="MNLH01000004">
    <property type="protein sequence ID" value="PNS43117.1"/>
    <property type="molecule type" value="Genomic_DNA"/>
</dbReference>
<protein>
    <recommendedName>
        <fullName evidence="11">Cysteine--tRNA ligase</fullName>
        <ecNumber evidence="11">6.1.1.16</ecNumber>
    </recommendedName>
    <alternativeName>
        <fullName evidence="11">Cysteinyl-tRNA synthetase</fullName>
        <shortName evidence="11">CysRS</shortName>
    </alternativeName>
</protein>
<dbReference type="Pfam" id="PF01406">
    <property type="entry name" value="tRNA-synt_1e"/>
    <property type="match status" value="1"/>
</dbReference>
<feature type="binding site" evidence="11">
    <location>
        <position position="284"/>
    </location>
    <ligand>
        <name>Zn(2+)</name>
        <dbReference type="ChEBI" id="CHEBI:29105"/>
    </ligand>
</feature>
<dbReference type="GO" id="GO:0006423">
    <property type="term" value="P:cysteinyl-tRNA aminoacylation"/>
    <property type="evidence" value="ECO:0007669"/>
    <property type="project" value="UniProtKB-UniRule"/>
</dbReference>
<name>A0A2K1SU93_GARVA</name>
<evidence type="ECO:0000256" key="3">
    <source>
        <dbReference type="ARBA" id="ARBA00022598"/>
    </source>
</evidence>
<evidence type="ECO:0000259" key="13">
    <source>
        <dbReference type="Pfam" id="PF01406"/>
    </source>
</evidence>
<dbReference type="AlphaFoldDB" id="A0A2K1SU93"/>
<dbReference type="Gene3D" id="1.20.120.1910">
    <property type="entry name" value="Cysteine-tRNA ligase, C-terminal anti-codon recognition domain"/>
    <property type="match status" value="1"/>
</dbReference>
<dbReference type="EC" id="6.1.1.16" evidence="11"/>
<dbReference type="InterPro" id="IPR014729">
    <property type="entry name" value="Rossmann-like_a/b/a_fold"/>
</dbReference>
<dbReference type="PANTHER" id="PTHR10890">
    <property type="entry name" value="CYSTEINYL-TRNA SYNTHETASE"/>
    <property type="match status" value="1"/>
</dbReference>
<keyword evidence="6 11" id="KW-0862">Zinc</keyword>
<feature type="domain" description="tRNA synthetases class I catalytic" evidence="13">
    <location>
        <begin position="30"/>
        <end position="362"/>
    </location>
</feature>
<feature type="binding site" evidence="11">
    <location>
        <position position="318"/>
    </location>
    <ligand>
        <name>ATP</name>
        <dbReference type="ChEBI" id="CHEBI:30616"/>
    </ligand>
</feature>
<dbReference type="InterPro" id="IPR009080">
    <property type="entry name" value="tRNAsynth_Ia_anticodon-bd"/>
</dbReference>
<evidence type="ECO:0000313" key="15">
    <source>
        <dbReference type="EMBL" id="PNS43117.1"/>
    </source>
</evidence>
<dbReference type="GO" id="GO:0008270">
    <property type="term" value="F:zinc ion binding"/>
    <property type="evidence" value="ECO:0007669"/>
    <property type="project" value="UniProtKB-UniRule"/>
</dbReference>
<dbReference type="RefSeq" id="WP_103084904.1">
    <property type="nucleotide sequence ID" value="NZ_MNLH01000004.1"/>
</dbReference>
<proteinExistence type="inferred from homology"/>
<feature type="binding site" evidence="11">
    <location>
        <position position="43"/>
    </location>
    <ligand>
        <name>Zn(2+)</name>
        <dbReference type="ChEBI" id="CHEBI:29105"/>
    </ligand>
</feature>
<reference evidence="15 16" key="1">
    <citation type="submission" date="2016-10" db="EMBL/GenBank/DDBJ databases">
        <authorList>
            <person name="Varghese N."/>
        </authorList>
    </citation>
    <scope>NUCLEOTIDE SEQUENCE [LARGE SCALE GENOMIC DNA]</scope>
    <source>
        <strain evidence="15 16">KA00225</strain>
    </source>
</reference>